<reference evidence="1 2" key="1">
    <citation type="submission" date="2019-07" db="EMBL/GenBank/DDBJ databases">
        <title>WGS assembly of Gossypium tomentosum.</title>
        <authorList>
            <person name="Chen Z.J."/>
            <person name="Sreedasyam A."/>
            <person name="Ando A."/>
            <person name="Song Q."/>
            <person name="De L."/>
            <person name="Hulse-Kemp A."/>
            <person name="Ding M."/>
            <person name="Ye W."/>
            <person name="Kirkbride R."/>
            <person name="Jenkins J."/>
            <person name="Plott C."/>
            <person name="Lovell J."/>
            <person name="Lin Y.-M."/>
            <person name="Vaughn R."/>
            <person name="Liu B."/>
            <person name="Li W."/>
            <person name="Simpson S."/>
            <person name="Scheffler B."/>
            <person name="Saski C."/>
            <person name="Grover C."/>
            <person name="Hu G."/>
            <person name="Conover J."/>
            <person name="Carlson J."/>
            <person name="Shu S."/>
            <person name="Boston L."/>
            <person name="Williams M."/>
            <person name="Peterson D."/>
            <person name="Mcgee K."/>
            <person name="Jones D."/>
            <person name="Wendel J."/>
            <person name="Stelly D."/>
            <person name="Grimwood J."/>
            <person name="Schmutz J."/>
        </authorList>
    </citation>
    <scope>NUCLEOTIDE SEQUENCE [LARGE SCALE GENOMIC DNA]</scope>
    <source>
        <strain evidence="1">7179.01</strain>
    </source>
</reference>
<protein>
    <submittedName>
        <fullName evidence="1">Uncharacterized protein</fullName>
    </submittedName>
</protein>
<name>A0A5D2KE90_GOSTO</name>
<dbReference type="AlphaFoldDB" id="A0A5D2KE90"/>
<accession>A0A5D2KE90</accession>
<evidence type="ECO:0000313" key="2">
    <source>
        <dbReference type="Proteomes" id="UP000322667"/>
    </source>
</evidence>
<organism evidence="1 2">
    <name type="scientific">Gossypium tomentosum</name>
    <name type="common">Hawaiian cotton</name>
    <name type="synonym">Gossypium sandvicense</name>
    <dbReference type="NCBI Taxonomy" id="34277"/>
    <lineage>
        <taxon>Eukaryota</taxon>
        <taxon>Viridiplantae</taxon>
        <taxon>Streptophyta</taxon>
        <taxon>Embryophyta</taxon>
        <taxon>Tracheophyta</taxon>
        <taxon>Spermatophyta</taxon>
        <taxon>Magnoliopsida</taxon>
        <taxon>eudicotyledons</taxon>
        <taxon>Gunneridae</taxon>
        <taxon>Pentapetalae</taxon>
        <taxon>rosids</taxon>
        <taxon>malvids</taxon>
        <taxon>Malvales</taxon>
        <taxon>Malvaceae</taxon>
        <taxon>Malvoideae</taxon>
        <taxon>Gossypium</taxon>
    </lineage>
</organism>
<dbReference type="Proteomes" id="UP000322667">
    <property type="component" value="Chromosome D06"/>
</dbReference>
<evidence type="ECO:0000313" key="1">
    <source>
        <dbReference type="EMBL" id="TYH65511.1"/>
    </source>
</evidence>
<proteinExistence type="predicted"/>
<sequence>MELSLNTSSYLFFPFSPRSKNFRQASQIISTMHNDELARCLLKMQLFLSYIHTTSWHSVSKPMKSNKIKEYK</sequence>
<dbReference type="EMBL" id="CM017628">
    <property type="protein sequence ID" value="TYH65511.1"/>
    <property type="molecule type" value="Genomic_DNA"/>
</dbReference>
<keyword evidence="2" id="KW-1185">Reference proteome</keyword>
<gene>
    <name evidence="1" type="ORF">ES332_D06G061100v1</name>
</gene>